<dbReference type="eggNOG" id="COG1664">
    <property type="taxonomic scope" value="Bacteria"/>
</dbReference>
<comment type="similarity">
    <text evidence="1">Belongs to the bactofilin family.</text>
</comment>
<dbReference type="STRING" id="156889.Mmc1_1954"/>
<sequence length="159" mass="16872">MALFGKTAQPPFERSHTTIIATGSKIEGLIQSSCDLHVDGLLVGEVHCEGELSIGTQGRIEGRVFARRLVITGTFEGQADCDEVEILGTGHASGEIASHILVLERGSLFEGNSRQKSTEELKQSLTSEVKALPLTADSVPHGGISTAPIHAELLVDEKS</sequence>
<keyword evidence="3" id="KW-1185">Reference proteome</keyword>
<gene>
    <name evidence="2" type="ordered locus">Mmc1_1954</name>
</gene>
<evidence type="ECO:0000256" key="1">
    <source>
        <dbReference type="ARBA" id="ARBA00044755"/>
    </source>
</evidence>
<dbReference type="PANTHER" id="PTHR35024:SF4">
    <property type="entry name" value="POLYMER-FORMING CYTOSKELETAL PROTEIN"/>
    <property type="match status" value="1"/>
</dbReference>
<dbReference type="Pfam" id="PF04519">
    <property type="entry name" value="Bactofilin"/>
    <property type="match status" value="1"/>
</dbReference>
<dbReference type="InterPro" id="IPR007607">
    <property type="entry name" value="BacA/B"/>
</dbReference>
<dbReference type="EMBL" id="CP000471">
    <property type="protein sequence ID" value="ABK44462.1"/>
    <property type="molecule type" value="Genomic_DNA"/>
</dbReference>
<evidence type="ECO:0008006" key="4">
    <source>
        <dbReference type="Google" id="ProtNLM"/>
    </source>
</evidence>
<dbReference type="KEGG" id="mgm:Mmc1_1954"/>
<dbReference type="HOGENOM" id="CLU_072799_3_0_5"/>
<dbReference type="Proteomes" id="UP000002586">
    <property type="component" value="Chromosome"/>
</dbReference>
<dbReference type="RefSeq" id="WP_011713606.1">
    <property type="nucleotide sequence ID" value="NC_008576.1"/>
</dbReference>
<dbReference type="AlphaFoldDB" id="A0L919"/>
<evidence type="ECO:0000313" key="3">
    <source>
        <dbReference type="Proteomes" id="UP000002586"/>
    </source>
</evidence>
<evidence type="ECO:0000313" key="2">
    <source>
        <dbReference type="EMBL" id="ABK44462.1"/>
    </source>
</evidence>
<reference evidence="2 3" key="2">
    <citation type="journal article" date="2012" name="Int. J. Syst. Evol. Microbiol.">
        <title>Magnetococcus marinus gen. nov., sp. nov., a marine, magnetotactic bacterium that represents a novel lineage (Magnetococcaceae fam. nov.; Magnetococcales ord. nov.) at the base of the Alphaproteobacteria.</title>
        <authorList>
            <person name="Bazylinski D.A."/>
            <person name="Williams T.J."/>
            <person name="Lefevre C.T."/>
            <person name="Berg R.J."/>
            <person name="Zhang C.L."/>
            <person name="Bowser S.S."/>
            <person name="Dean A.J."/>
            <person name="Beveridge T.J."/>
        </authorList>
    </citation>
    <scope>NUCLEOTIDE SEQUENCE [LARGE SCALE GENOMIC DNA]</scope>
    <source>
        <strain evidence="3">ATCC BAA-1437 / JCM 17883 / MC-1</strain>
    </source>
</reference>
<proteinExistence type="inferred from homology"/>
<name>A0L919_MAGMM</name>
<organism evidence="2 3">
    <name type="scientific">Magnetococcus marinus (strain ATCC BAA-1437 / JCM 17883 / MC-1)</name>
    <dbReference type="NCBI Taxonomy" id="156889"/>
    <lineage>
        <taxon>Bacteria</taxon>
        <taxon>Pseudomonadati</taxon>
        <taxon>Pseudomonadota</taxon>
        <taxon>Magnetococcia</taxon>
        <taxon>Magnetococcales</taxon>
        <taxon>Magnetococcaceae</taxon>
        <taxon>Magnetococcus</taxon>
    </lineage>
</organism>
<dbReference type="PANTHER" id="PTHR35024">
    <property type="entry name" value="HYPOTHETICAL CYTOSOLIC PROTEIN"/>
    <property type="match status" value="1"/>
</dbReference>
<reference evidence="3" key="1">
    <citation type="journal article" date="2009" name="Appl. Environ. Microbiol.">
        <title>Complete genome sequence of the chemolithoautotrophic marine magnetotactic coccus strain MC-1.</title>
        <authorList>
            <person name="Schubbe S."/>
            <person name="Williams T.J."/>
            <person name="Xie G."/>
            <person name="Kiss H.E."/>
            <person name="Brettin T.S."/>
            <person name="Martinez D."/>
            <person name="Ross C.A."/>
            <person name="Schuler D."/>
            <person name="Cox B.L."/>
            <person name="Nealson K.H."/>
            <person name="Bazylinski D.A."/>
        </authorList>
    </citation>
    <scope>NUCLEOTIDE SEQUENCE [LARGE SCALE GENOMIC DNA]</scope>
    <source>
        <strain evidence="3">ATCC BAA-1437 / JCM 17883 / MC-1</strain>
    </source>
</reference>
<accession>A0L919</accession>
<protein>
    <recommendedName>
        <fullName evidence="4">Integral membrane protein CcmA involved in cell shape determination-like protein</fullName>
    </recommendedName>
</protein>
<dbReference type="OrthoDB" id="5738271at2"/>